<keyword evidence="7" id="KW-1185">Reference proteome</keyword>
<feature type="transmembrane region" description="Helical" evidence="4">
    <location>
        <begin position="145"/>
        <end position="166"/>
    </location>
</feature>
<comment type="similarity">
    <text evidence="2">Belongs to the major facilitator superfamily. Monocarboxylate porter (TC 2.A.1.13) family.</text>
</comment>
<feature type="transmembrane region" description="Helical" evidence="4">
    <location>
        <begin position="321"/>
        <end position="341"/>
    </location>
</feature>
<dbReference type="InterPro" id="IPR011701">
    <property type="entry name" value="MFS"/>
</dbReference>
<name>A0AA39P1I0_9AGAR</name>
<dbReference type="Pfam" id="PF07690">
    <property type="entry name" value="MFS_1"/>
    <property type="match status" value="2"/>
</dbReference>
<feature type="transmembrane region" description="Helical" evidence="4">
    <location>
        <begin position="48"/>
        <end position="71"/>
    </location>
</feature>
<feature type="transmembrane region" description="Helical" evidence="4">
    <location>
        <begin position="443"/>
        <end position="468"/>
    </location>
</feature>
<feature type="transmembrane region" description="Helical" evidence="4">
    <location>
        <begin position="380"/>
        <end position="402"/>
    </location>
</feature>
<gene>
    <name evidence="6" type="ORF">IW261DRAFT_1567620</name>
</gene>
<dbReference type="InterPro" id="IPR020846">
    <property type="entry name" value="MFS_dom"/>
</dbReference>
<keyword evidence="4" id="KW-0812">Transmembrane</keyword>
<feature type="compositionally biased region" description="Low complexity" evidence="3">
    <location>
        <begin position="11"/>
        <end position="21"/>
    </location>
</feature>
<feature type="domain" description="Major facilitator superfamily (MFS) profile" evidence="5">
    <location>
        <begin position="49"/>
        <end position="478"/>
    </location>
</feature>
<dbReference type="SUPFAM" id="SSF103473">
    <property type="entry name" value="MFS general substrate transporter"/>
    <property type="match status" value="1"/>
</dbReference>
<proteinExistence type="inferred from homology"/>
<dbReference type="PANTHER" id="PTHR11360">
    <property type="entry name" value="MONOCARBOXYLATE TRANSPORTER"/>
    <property type="match status" value="1"/>
</dbReference>
<keyword evidence="4" id="KW-1133">Transmembrane helix</keyword>
<feature type="transmembrane region" description="Helical" evidence="4">
    <location>
        <begin position="178"/>
        <end position="197"/>
    </location>
</feature>
<evidence type="ECO:0000256" key="4">
    <source>
        <dbReference type="SAM" id="Phobius"/>
    </source>
</evidence>
<dbReference type="InterPro" id="IPR050327">
    <property type="entry name" value="Proton-linked_MCT"/>
</dbReference>
<keyword evidence="4" id="KW-0472">Membrane</keyword>
<feature type="transmembrane region" description="Helical" evidence="4">
    <location>
        <begin position="209"/>
        <end position="229"/>
    </location>
</feature>
<evidence type="ECO:0000256" key="1">
    <source>
        <dbReference type="ARBA" id="ARBA00004141"/>
    </source>
</evidence>
<feature type="transmembrane region" description="Helical" evidence="4">
    <location>
        <begin position="120"/>
        <end position="139"/>
    </location>
</feature>
<dbReference type="PROSITE" id="PS50850">
    <property type="entry name" value="MFS"/>
    <property type="match status" value="1"/>
</dbReference>
<evidence type="ECO:0000256" key="3">
    <source>
        <dbReference type="SAM" id="MobiDB-lite"/>
    </source>
</evidence>
<dbReference type="InterPro" id="IPR036259">
    <property type="entry name" value="MFS_trans_sf"/>
</dbReference>
<accession>A0AA39P1I0</accession>
<dbReference type="GO" id="GO:0016020">
    <property type="term" value="C:membrane"/>
    <property type="evidence" value="ECO:0007669"/>
    <property type="project" value="UniProtKB-SubCell"/>
</dbReference>
<feature type="transmembrane region" description="Helical" evidence="4">
    <location>
        <begin position="91"/>
        <end position="113"/>
    </location>
</feature>
<feature type="transmembrane region" description="Helical" evidence="4">
    <location>
        <begin position="292"/>
        <end position="309"/>
    </location>
</feature>
<evidence type="ECO:0000259" key="5">
    <source>
        <dbReference type="PROSITE" id="PS50850"/>
    </source>
</evidence>
<dbReference type="Gene3D" id="1.20.1250.20">
    <property type="entry name" value="MFS general substrate transporter like domains"/>
    <property type="match status" value="2"/>
</dbReference>
<dbReference type="GO" id="GO:0022857">
    <property type="term" value="F:transmembrane transporter activity"/>
    <property type="evidence" value="ECO:0007669"/>
    <property type="project" value="InterPro"/>
</dbReference>
<feature type="region of interest" description="Disordered" evidence="3">
    <location>
        <begin position="1"/>
        <end position="21"/>
    </location>
</feature>
<organism evidence="6 7">
    <name type="scientific">Armillaria novae-zelandiae</name>
    <dbReference type="NCBI Taxonomy" id="153914"/>
    <lineage>
        <taxon>Eukaryota</taxon>
        <taxon>Fungi</taxon>
        <taxon>Dikarya</taxon>
        <taxon>Basidiomycota</taxon>
        <taxon>Agaricomycotina</taxon>
        <taxon>Agaricomycetes</taxon>
        <taxon>Agaricomycetidae</taxon>
        <taxon>Agaricales</taxon>
        <taxon>Marasmiineae</taxon>
        <taxon>Physalacriaceae</taxon>
        <taxon>Armillaria</taxon>
    </lineage>
</organism>
<comment type="subcellular location">
    <subcellularLocation>
        <location evidence="1">Membrane</location>
        <topology evidence="1">Multi-pass membrane protein</topology>
    </subcellularLocation>
</comment>
<dbReference type="PANTHER" id="PTHR11360:SF284">
    <property type="entry name" value="EG:103B4.3 PROTEIN-RELATED"/>
    <property type="match status" value="1"/>
</dbReference>
<evidence type="ECO:0000313" key="6">
    <source>
        <dbReference type="EMBL" id="KAK0475833.1"/>
    </source>
</evidence>
<reference evidence="6" key="1">
    <citation type="submission" date="2023-06" db="EMBL/GenBank/DDBJ databases">
        <authorList>
            <consortium name="Lawrence Berkeley National Laboratory"/>
            <person name="Ahrendt S."/>
            <person name="Sahu N."/>
            <person name="Indic B."/>
            <person name="Wong-Bajracharya J."/>
            <person name="Merenyi Z."/>
            <person name="Ke H.-M."/>
            <person name="Monk M."/>
            <person name="Kocsube S."/>
            <person name="Drula E."/>
            <person name="Lipzen A."/>
            <person name="Balint B."/>
            <person name="Henrissat B."/>
            <person name="Andreopoulos B."/>
            <person name="Martin F.M."/>
            <person name="Harder C.B."/>
            <person name="Rigling D."/>
            <person name="Ford K.L."/>
            <person name="Foster G.D."/>
            <person name="Pangilinan J."/>
            <person name="Papanicolaou A."/>
            <person name="Barry K."/>
            <person name="LaButti K."/>
            <person name="Viragh M."/>
            <person name="Koriabine M."/>
            <person name="Yan M."/>
            <person name="Riley R."/>
            <person name="Champramary S."/>
            <person name="Plett K.L."/>
            <person name="Tsai I.J."/>
            <person name="Slot J."/>
            <person name="Sipos G."/>
            <person name="Plett J."/>
            <person name="Nagy L.G."/>
            <person name="Grigoriev I.V."/>
        </authorList>
    </citation>
    <scope>NUCLEOTIDE SEQUENCE</scope>
    <source>
        <strain evidence="6">ICMP 16352</strain>
    </source>
</reference>
<evidence type="ECO:0000256" key="2">
    <source>
        <dbReference type="ARBA" id="ARBA00006727"/>
    </source>
</evidence>
<protein>
    <submittedName>
        <fullName evidence="6">Major facilitator superfamily domain-containing protein</fullName>
    </submittedName>
</protein>
<dbReference type="EMBL" id="JAUEPR010000022">
    <property type="protein sequence ID" value="KAK0475833.1"/>
    <property type="molecule type" value="Genomic_DNA"/>
</dbReference>
<feature type="transmembrane region" description="Helical" evidence="4">
    <location>
        <begin position="250"/>
        <end position="272"/>
    </location>
</feature>
<dbReference type="AlphaFoldDB" id="A0AA39P1I0"/>
<comment type="caution">
    <text evidence="6">The sequence shown here is derived from an EMBL/GenBank/DDBJ whole genome shotgun (WGS) entry which is preliminary data.</text>
</comment>
<dbReference type="Proteomes" id="UP001175227">
    <property type="component" value="Unassembled WGS sequence"/>
</dbReference>
<sequence length="478" mass="50622">MRTVEAAEARSPSVDSGISSSSNACVVSGVPQDDLTDAHKDSSPDGGYGWVCVFCSFVVHFFALGIESSWGVYQSHYFTSHDLGPISSSDLAWVGSIQATGQPLVGILAGILAQRIGYRLTGFIGTCIMCIGLVSASFSTHVWHLYLTQGVLFGVGSGFAFIPAVCIPSQWFTKHRGLATGIAASGYGVGGLLLSPLTQRLIDLMGFRWALRITGLMTLVALGVADIFLRPRASAKPATKVDKTLMMDKVFLFLCSIGLLSGPGFYVPIFYVPGTFLQYHNDRLDNPHLSTHFIYLVSSLNLFVLDYAINKLERSAQDGANAAALISAFSAVGRVLVGVVGDRLGHLPVLSLCQCMGGIAQMAIWPFAGSLPSLMAFSSIYGFFTGGYVSLYPVVAADLYGVEGLASITGIMFSSFVPGTLLGPPISGAILDSHTNPLTGKINFLPVQLFGGSWLLGSASMAVMVQIFHAKEGSIALV</sequence>
<evidence type="ECO:0000313" key="7">
    <source>
        <dbReference type="Proteomes" id="UP001175227"/>
    </source>
</evidence>
<feature type="transmembrane region" description="Helical" evidence="4">
    <location>
        <begin position="408"/>
        <end position="431"/>
    </location>
</feature>